<dbReference type="GO" id="GO:0031177">
    <property type="term" value="F:phosphopantetheine binding"/>
    <property type="evidence" value="ECO:0007669"/>
    <property type="project" value="TreeGrafter"/>
</dbReference>
<dbReference type="EMBL" id="ML986530">
    <property type="protein sequence ID" value="KAF2271901.1"/>
    <property type="molecule type" value="Genomic_DNA"/>
</dbReference>
<protein>
    <submittedName>
        <fullName evidence="4">Acetyl-CoA synthetase-like protein</fullName>
    </submittedName>
</protein>
<evidence type="ECO:0000259" key="3">
    <source>
        <dbReference type="Pfam" id="PF00501"/>
    </source>
</evidence>
<dbReference type="InterPro" id="IPR000873">
    <property type="entry name" value="AMP-dep_synth/lig_dom"/>
</dbReference>
<feature type="domain" description="AMP-dependent synthetase/ligase" evidence="3">
    <location>
        <begin position="103"/>
        <end position="444"/>
    </location>
</feature>
<dbReference type="AlphaFoldDB" id="A0A6A6J5P8"/>
<evidence type="ECO:0000256" key="1">
    <source>
        <dbReference type="ARBA" id="ARBA00022450"/>
    </source>
</evidence>
<dbReference type="RefSeq" id="XP_033649440.1">
    <property type="nucleotide sequence ID" value="XM_033802148.1"/>
</dbReference>
<accession>A0A6A6J5P8</accession>
<proteinExistence type="predicted"/>
<organism evidence="4 5">
    <name type="scientific">Westerdykella ornata</name>
    <dbReference type="NCBI Taxonomy" id="318751"/>
    <lineage>
        <taxon>Eukaryota</taxon>
        <taxon>Fungi</taxon>
        <taxon>Dikarya</taxon>
        <taxon>Ascomycota</taxon>
        <taxon>Pezizomycotina</taxon>
        <taxon>Dothideomycetes</taxon>
        <taxon>Pleosporomycetidae</taxon>
        <taxon>Pleosporales</taxon>
        <taxon>Sporormiaceae</taxon>
        <taxon>Westerdykella</taxon>
    </lineage>
</organism>
<dbReference type="Proteomes" id="UP000800097">
    <property type="component" value="Unassembled WGS sequence"/>
</dbReference>
<dbReference type="Gene3D" id="3.40.50.12780">
    <property type="entry name" value="N-terminal domain of ligase-like"/>
    <property type="match status" value="1"/>
</dbReference>
<keyword evidence="1" id="KW-0596">Phosphopantetheine</keyword>
<evidence type="ECO:0000313" key="4">
    <source>
        <dbReference type="EMBL" id="KAF2271901.1"/>
    </source>
</evidence>
<dbReference type="PANTHER" id="PTHR45527">
    <property type="entry name" value="NONRIBOSOMAL PEPTIDE SYNTHETASE"/>
    <property type="match status" value="1"/>
</dbReference>
<name>A0A6A6J5P8_WESOR</name>
<dbReference type="GO" id="GO:0043041">
    <property type="term" value="P:amino acid activation for nonribosomal peptide biosynthetic process"/>
    <property type="evidence" value="ECO:0007669"/>
    <property type="project" value="TreeGrafter"/>
</dbReference>
<reference evidence="4" key="1">
    <citation type="journal article" date="2020" name="Stud. Mycol.">
        <title>101 Dothideomycetes genomes: a test case for predicting lifestyles and emergence of pathogens.</title>
        <authorList>
            <person name="Haridas S."/>
            <person name="Albert R."/>
            <person name="Binder M."/>
            <person name="Bloem J."/>
            <person name="Labutti K."/>
            <person name="Salamov A."/>
            <person name="Andreopoulos B."/>
            <person name="Baker S."/>
            <person name="Barry K."/>
            <person name="Bills G."/>
            <person name="Bluhm B."/>
            <person name="Cannon C."/>
            <person name="Castanera R."/>
            <person name="Culley D."/>
            <person name="Daum C."/>
            <person name="Ezra D."/>
            <person name="Gonzalez J."/>
            <person name="Henrissat B."/>
            <person name="Kuo A."/>
            <person name="Liang C."/>
            <person name="Lipzen A."/>
            <person name="Lutzoni F."/>
            <person name="Magnuson J."/>
            <person name="Mondo S."/>
            <person name="Nolan M."/>
            <person name="Ohm R."/>
            <person name="Pangilinan J."/>
            <person name="Park H.-J."/>
            <person name="Ramirez L."/>
            <person name="Alfaro M."/>
            <person name="Sun H."/>
            <person name="Tritt A."/>
            <person name="Yoshinaga Y."/>
            <person name="Zwiers L.-H."/>
            <person name="Turgeon B."/>
            <person name="Goodwin S."/>
            <person name="Spatafora J."/>
            <person name="Crous P."/>
            <person name="Grigoriev I."/>
        </authorList>
    </citation>
    <scope>NUCLEOTIDE SEQUENCE</scope>
    <source>
        <strain evidence="4">CBS 379.55</strain>
    </source>
</reference>
<keyword evidence="2" id="KW-0597">Phosphoprotein</keyword>
<dbReference type="SUPFAM" id="SSF56801">
    <property type="entry name" value="Acetyl-CoA synthetase-like"/>
    <property type="match status" value="1"/>
</dbReference>
<keyword evidence="5" id="KW-1185">Reference proteome</keyword>
<feature type="non-terminal residue" evidence="4">
    <location>
        <position position="495"/>
    </location>
</feature>
<dbReference type="InterPro" id="IPR042099">
    <property type="entry name" value="ANL_N_sf"/>
</dbReference>
<dbReference type="Pfam" id="PF00501">
    <property type="entry name" value="AMP-binding"/>
    <property type="match status" value="1"/>
</dbReference>
<feature type="non-terminal residue" evidence="4">
    <location>
        <position position="1"/>
    </location>
</feature>
<dbReference type="PANTHER" id="PTHR45527:SF1">
    <property type="entry name" value="FATTY ACID SYNTHASE"/>
    <property type="match status" value="1"/>
</dbReference>
<dbReference type="GO" id="GO:0005737">
    <property type="term" value="C:cytoplasm"/>
    <property type="evidence" value="ECO:0007669"/>
    <property type="project" value="TreeGrafter"/>
</dbReference>
<evidence type="ECO:0000256" key="2">
    <source>
        <dbReference type="ARBA" id="ARBA00022553"/>
    </source>
</evidence>
<dbReference type="GO" id="GO:0044550">
    <property type="term" value="P:secondary metabolite biosynthetic process"/>
    <property type="evidence" value="ECO:0007669"/>
    <property type="project" value="TreeGrafter"/>
</dbReference>
<evidence type="ECO:0000313" key="5">
    <source>
        <dbReference type="Proteomes" id="UP000800097"/>
    </source>
</evidence>
<gene>
    <name evidence="4" type="ORF">EI97DRAFT_485713</name>
</gene>
<dbReference type="GeneID" id="54555323"/>
<sequence>AARKALEAFLSLVTSSPNHPGNFRLLFAAVDMVLDVNRQPLLMELEMTDPCLYLKSSDSNLATAFAKSIISNAAVYPAQQYTQFCGPHRPILPWHGPEVLFVRQTLQSPSSVALVSDTGPPVTYLELCKSAVCVSEYVSARRYPSVAILCQRTQNLISTILGCMFARLPYLLLDNSFPATRIETMLKISAIRHVLCDDSGAPIVDRLHHDIEVTAISGIIGILPDVYIDNLHERLLCRRPMKDRINNFIFTSGSTGVPKGIRIRYQALANVVQHFIEEVLIQPRSTSVVFAHCTNISFDISAIPFFVPLAVGGRIALASHRCMQDPKLLKSFLYASQSNHLLGTTSQYRLLIDSGWIPSPGNVCIQAGEVLSQNIASYILDRDSILWNFYGPAETTIWSTGCRVKDASHPISIGLPIWNTSIVLLDNAGKVSDEGEICIAGTGLGQYVVDGETRQRFRPVDLPGPIRDSNTAVLYHTGDLAQYKCGNFLYRGRSD</sequence>
<dbReference type="OrthoDB" id="408177at2759"/>